<organism evidence="2 3">
    <name type="scientific">Sphingomonas prati</name>
    <dbReference type="NCBI Taxonomy" id="1843237"/>
    <lineage>
        <taxon>Bacteria</taxon>
        <taxon>Pseudomonadati</taxon>
        <taxon>Pseudomonadota</taxon>
        <taxon>Alphaproteobacteria</taxon>
        <taxon>Sphingomonadales</taxon>
        <taxon>Sphingomonadaceae</taxon>
        <taxon>Sphingomonas</taxon>
    </lineage>
</organism>
<reference evidence="2 3" key="1">
    <citation type="submission" date="2020-08" db="EMBL/GenBank/DDBJ databases">
        <title>Genomic Encyclopedia of Type Strains, Phase IV (KMG-IV): sequencing the most valuable type-strain genomes for metagenomic binning, comparative biology and taxonomic classification.</title>
        <authorList>
            <person name="Goeker M."/>
        </authorList>
    </citation>
    <scope>NUCLEOTIDE SEQUENCE [LARGE SCALE GENOMIC DNA]</scope>
    <source>
        <strain evidence="2 3">DSM 103336</strain>
    </source>
</reference>
<sequence>MTDSLLQTPSIDGLVPTALAPKTHRIFLTDYDLPVDIGFHDFEIGTPQRILVSVEVWVTAAAFALDDTAESAWNYDFLRTEIGRLARARRFNLQETLVTAIYDLIAARAGVTGLRVSARKPDIYPDCAGVGVEVSSF</sequence>
<evidence type="ECO:0000313" key="3">
    <source>
        <dbReference type="Proteomes" id="UP000546701"/>
    </source>
</evidence>
<protein>
    <submittedName>
        <fullName evidence="2">Dihydroneopterin aldolase</fullName>
        <ecNumber evidence="2">4.1.2.25</ecNumber>
    </submittedName>
</protein>
<proteinExistence type="predicted"/>
<dbReference type="EC" id="4.1.2.25" evidence="2"/>
<feature type="domain" description="Dihydroneopterin aldolase/epimerase" evidence="1">
    <location>
        <begin position="26"/>
        <end position="136"/>
    </location>
</feature>
<dbReference type="GO" id="GO:0004150">
    <property type="term" value="F:dihydroneopterin aldolase activity"/>
    <property type="evidence" value="ECO:0007669"/>
    <property type="project" value="UniProtKB-EC"/>
</dbReference>
<dbReference type="Pfam" id="PF02152">
    <property type="entry name" value="FolB"/>
    <property type="match status" value="1"/>
</dbReference>
<evidence type="ECO:0000259" key="1">
    <source>
        <dbReference type="SMART" id="SM00905"/>
    </source>
</evidence>
<keyword evidence="2" id="KW-0456">Lyase</keyword>
<dbReference type="InterPro" id="IPR043133">
    <property type="entry name" value="GTP-CH-I_C/QueF"/>
</dbReference>
<accession>A0A7W9F1X8</accession>
<comment type="caution">
    <text evidence="2">The sequence shown here is derived from an EMBL/GenBank/DDBJ whole genome shotgun (WGS) entry which is preliminary data.</text>
</comment>
<dbReference type="SUPFAM" id="SSF55620">
    <property type="entry name" value="Tetrahydrobiopterin biosynthesis enzymes-like"/>
    <property type="match status" value="1"/>
</dbReference>
<dbReference type="InterPro" id="IPR006157">
    <property type="entry name" value="FolB_dom"/>
</dbReference>
<dbReference type="AlphaFoldDB" id="A0A7W9F1X8"/>
<dbReference type="GO" id="GO:0006760">
    <property type="term" value="P:folic acid-containing compound metabolic process"/>
    <property type="evidence" value="ECO:0007669"/>
    <property type="project" value="InterPro"/>
</dbReference>
<dbReference type="SMART" id="SM00905">
    <property type="entry name" value="FolB"/>
    <property type="match status" value="1"/>
</dbReference>
<evidence type="ECO:0000313" key="2">
    <source>
        <dbReference type="EMBL" id="MBB5727895.1"/>
    </source>
</evidence>
<keyword evidence="3" id="KW-1185">Reference proteome</keyword>
<name>A0A7W9F1X8_9SPHN</name>
<dbReference type="Proteomes" id="UP000546701">
    <property type="component" value="Unassembled WGS sequence"/>
</dbReference>
<dbReference type="OrthoDB" id="7594733at2"/>
<dbReference type="Gene3D" id="3.30.1130.10">
    <property type="match status" value="1"/>
</dbReference>
<gene>
    <name evidence="2" type="ORF">FHS99_000351</name>
</gene>
<dbReference type="EMBL" id="JACIJR010000001">
    <property type="protein sequence ID" value="MBB5727895.1"/>
    <property type="molecule type" value="Genomic_DNA"/>
</dbReference>
<dbReference type="RefSeq" id="WP_157175115.1">
    <property type="nucleotide sequence ID" value="NZ_BMJP01000001.1"/>
</dbReference>